<organism evidence="7 19">
    <name type="scientific">Saccharolobus solfataricus</name>
    <name type="common">Sulfolobus solfataricus</name>
    <dbReference type="NCBI Taxonomy" id="2287"/>
    <lineage>
        <taxon>Archaea</taxon>
        <taxon>Thermoproteota</taxon>
        <taxon>Thermoprotei</taxon>
        <taxon>Sulfolobales</taxon>
        <taxon>Sulfolobaceae</taxon>
        <taxon>Saccharolobus</taxon>
    </lineage>
</organism>
<dbReference type="Proteomes" id="UP000033085">
    <property type="component" value="Chromosome"/>
</dbReference>
<evidence type="ECO:0000256" key="1">
    <source>
        <dbReference type="ARBA" id="ARBA00022741"/>
    </source>
</evidence>
<dbReference type="EMBL" id="CP033240">
    <property type="protein sequence ID" value="AZF80849.1"/>
    <property type="molecule type" value="Genomic_DNA"/>
</dbReference>
<dbReference type="OrthoDB" id="41005at2157"/>
<evidence type="ECO:0000313" key="28">
    <source>
        <dbReference type="Proteomes" id="UP000594632"/>
    </source>
</evidence>
<dbReference type="GO" id="GO:0005737">
    <property type="term" value="C:cytoplasm"/>
    <property type="evidence" value="ECO:0007669"/>
    <property type="project" value="TreeGrafter"/>
</dbReference>
<dbReference type="RefSeq" id="WP_009991707.1">
    <property type="nucleotide sequence ID" value="NZ_CP011055.2"/>
</dbReference>
<dbReference type="InterPro" id="IPR000719">
    <property type="entry name" value="Prot_kinase_dom"/>
</dbReference>
<evidence type="ECO:0000313" key="6">
    <source>
        <dbReference type="EMBL" id="AKA76003.1"/>
    </source>
</evidence>
<reference evidence="17 18" key="1">
    <citation type="journal article" date="2015" name="Genome Announc.">
        <title>Complete Genome Sequence of Sulfolobus solfataricus Strain 98/2 and Evolved Derivatives.</title>
        <authorList>
            <person name="McCarthy S."/>
            <person name="Gradnigo J."/>
            <person name="Johnson T."/>
            <person name="Payne S."/>
            <person name="Lipzen A."/>
            <person name="Martin J."/>
            <person name="Schackwitz W."/>
            <person name="Moriyama E."/>
            <person name="Blum P."/>
        </authorList>
    </citation>
    <scope>NUCLEOTIDE SEQUENCE [LARGE SCALE GENOMIC DNA]</scope>
    <source>
        <strain evidence="17">98/2 SULC</strain>
        <strain evidence="5">SARC-B</strain>
        <strain evidence="6">SARC-C</strain>
        <strain evidence="7 19">SULA</strain>
        <strain evidence="18">SULB</strain>
    </source>
</reference>
<dbReference type="OMA" id="ISYFTFP"/>
<dbReference type="Proteomes" id="UP000278715">
    <property type="component" value="Chromosome"/>
</dbReference>
<dbReference type="Proteomes" id="UP000594632">
    <property type="component" value="Chromosome"/>
</dbReference>
<dbReference type="Proteomes" id="UP000275843">
    <property type="component" value="Chromosome"/>
</dbReference>
<dbReference type="PANTHER" id="PTHR44167">
    <property type="entry name" value="OVARIAN-SPECIFIC SERINE/THREONINE-PROTEIN KINASE LOK-RELATED"/>
    <property type="match status" value="1"/>
</dbReference>
<evidence type="ECO:0000313" key="7">
    <source>
        <dbReference type="EMBL" id="AKA78696.1"/>
    </source>
</evidence>
<evidence type="ECO:0000313" key="19">
    <source>
        <dbReference type="Proteomes" id="UP000033106"/>
    </source>
</evidence>
<evidence type="ECO:0000313" key="26">
    <source>
        <dbReference type="Proteomes" id="UP000278715"/>
    </source>
</evidence>
<keyword evidence="3" id="KW-0472">Membrane</keyword>
<reference evidence="7" key="5">
    <citation type="submission" date="2018-10" db="EMBL/GenBank/DDBJ databases">
        <authorList>
            <person name="McCarthy S."/>
            <person name="Gradnigo J."/>
            <person name="Johnson T."/>
            <person name="Payne S."/>
            <person name="Lipzen A."/>
            <person name="Schackwitz W."/>
            <person name="Martin J."/>
            <person name="Moriyama E."/>
            <person name="Blum P."/>
        </authorList>
    </citation>
    <scope>NUCLEOTIDE SEQUENCE</scope>
    <source>
        <strain evidence="5">SARC-B</strain>
        <strain evidence="6">SARC-C</strain>
        <strain evidence="7">SULA</strain>
    </source>
</reference>
<sequence>MKINLLQYIAGFLGFIALFYGIFSLIREYHFLEIKSLEVFVLIFFGFFAITYAFTDRIMIEKPFALTFAVILFYLSLITPLPLTNKILLITGGIIETQLASRKGVKGTVYIILGILTLIYFVYAHFINLSSILSLIGIGLSSLIIVLGNRDRKVKGISYLTYPVGIPLVVYGINGFFPLSINPIFIIVGLAIVLLNLLPSKGIPSSDYDLKLDQKLCNDIQRSECKDVIQIYKKYMVYIPQHCLDKVVLCTINQNDMQNFNLVINNSLARSVAERYVDKMSPEMLYSLALLSSRKKELLELACKKGYKKACEQTKPILDMKNWDPKVWVGKEIYNYNIVDIIGVGGTSYILKGEKDGNFYALKIPLINYLNNVMDLVGESSKLIELSNKSPYIVRLYAIYADQLDVKEILGGNPEIYYNKPPMLVIELMKGGSINDVINVKELVKSEYWKKIVFITTARIAEALETIHSEGYVHCDVKPQNVLFNEKLPPNARLAYDNLKNGKIIVKLADLGSAVKAGEKPFSYTPAYVSFDLVKSTAFGGVSPMADIYALGATVYKLLTGVTLNTNVMIEAMDKFEANKDIRYLDNSLYSTRNLDLLRKYVDKNTYLFISKMVDPDPNKRPTSKEIKEFFYFRV</sequence>
<dbReference type="Proteomes" id="UP000282269">
    <property type="component" value="Chromosome"/>
</dbReference>
<feature type="transmembrane region" description="Helical" evidence="3">
    <location>
        <begin position="6"/>
        <end position="25"/>
    </location>
</feature>
<dbReference type="Proteomes" id="UP000273194">
    <property type="component" value="Chromosome"/>
</dbReference>
<dbReference type="EMBL" id="CP011055">
    <property type="protein sequence ID" value="AKA73304.1"/>
    <property type="molecule type" value="Genomic_DNA"/>
</dbReference>
<dbReference type="EMBL" id="CP011057">
    <property type="protein sequence ID" value="AKA78696.1"/>
    <property type="molecule type" value="Genomic_DNA"/>
</dbReference>
<dbReference type="SUPFAM" id="SSF56112">
    <property type="entry name" value="Protein kinase-like (PK-like)"/>
    <property type="match status" value="1"/>
</dbReference>
<evidence type="ECO:0000313" key="8">
    <source>
        <dbReference type="EMBL" id="AZF67771.1"/>
    </source>
</evidence>
<evidence type="ECO:0000313" key="11">
    <source>
        <dbReference type="EMBL" id="AZF75635.1"/>
    </source>
</evidence>
<dbReference type="Proteomes" id="UP000273443">
    <property type="component" value="Chromosome"/>
</dbReference>
<dbReference type="PANTHER" id="PTHR44167:SF18">
    <property type="entry name" value="PROTEIN KINASE DOMAIN-CONTAINING PROTEIN"/>
    <property type="match status" value="1"/>
</dbReference>
<protein>
    <submittedName>
        <fullName evidence="7 15">Protein kinase</fullName>
    </submittedName>
</protein>
<dbReference type="EMBL" id="CP033237">
    <property type="protein sequence ID" value="AZF73011.1"/>
    <property type="molecule type" value="Genomic_DNA"/>
</dbReference>
<dbReference type="EMBL" id="CP033235">
    <property type="protein sequence ID" value="AZF67771.1"/>
    <property type="molecule type" value="Genomic_DNA"/>
</dbReference>
<feature type="transmembrane region" description="Helical" evidence="3">
    <location>
        <begin position="66"/>
        <end position="95"/>
    </location>
</feature>
<reference evidence="15 28" key="6">
    <citation type="journal article" date="2020" name="Nat. Commun.">
        <title>The structures of two archaeal type IV pili illuminate evolutionary relationships.</title>
        <authorList>
            <person name="Wang F."/>
            <person name="Baquero D.P."/>
            <person name="Su Z."/>
            <person name="Beltran L.C."/>
            <person name="Prangishvili D."/>
            <person name="Krupovic M."/>
            <person name="Egelman E.H."/>
        </authorList>
    </citation>
    <scope>NUCLEOTIDE SEQUENCE [LARGE SCALE GENOMIC DNA]</scope>
    <source>
        <strain evidence="15 28">POZ149</strain>
    </source>
</reference>
<dbReference type="InterPro" id="IPR017441">
    <property type="entry name" value="Protein_kinase_ATP_BS"/>
</dbReference>
<dbReference type="SUPFAM" id="SSF101424">
    <property type="entry name" value="Hypothetical protein ST1625"/>
    <property type="match status" value="1"/>
</dbReference>
<proteinExistence type="predicted"/>
<evidence type="ECO:0000259" key="4">
    <source>
        <dbReference type="PROSITE" id="PS50011"/>
    </source>
</evidence>
<dbReference type="InterPro" id="IPR008271">
    <property type="entry name" value="Ser/Thr_kinase_AS"/>
</dbReference>
<dbReference type="Proteomes" id="UP000269431">
    <property type="component" value="Chromosome"/>
</dbReference>
<keyword evidence="7" id="KW-0418">Kinase</keyword>
<evidence type="ECO:0000313" key="24">
    <source>
        <dbReference type="Proteomes" id="UP000273443"/>
    </source>
</evidence>
<evidence type="ECO:0000313" key="5">
    <source>
        <dbReference type="EMBL" id="AKA73304.1"/>
    </source>
</evidence>
<evidence type="ECO:0000256" key="2">
    <source>
        <dbReference type="ARBA" id="ARBA00022840"/>
    </source>
</evidence>
<dbReference type="GO" id="GO:0005524">
    <property type="term" value="F:ATP binding"/>
    <property type="evidence" value="ECO:0007669"/>
    <property type="project" value="UniProtKB-KW"/>
</dbReference>
<dbReference type="EMBL" id="CP033241">
    <property type="protein sequence ID" value="AZF83489.1"/>
    <property type="molecule type" value="Genomic_DNA"/>
</dbReference>
<keyword evidence="2" id="KW-0067">ATP-binding</keyword>
<dbReference type="KEGG" id="ssoa:SULA_0955"/>
<dbReference type="Proteomes" id="UP000033106">
    <property type="component" value="Chromosome"/>
</dbReference>
<gene>
    <name evidence="15" type="ORF">HFC64_11170</name>
    <name evidence="16" type="ORF">SSOP1_3273</name>
    <name evidence="7" type="ORF">SULA_0955</name>
    <name evidence="5" type="ORF">SULB_0957</name>
    <name evidence="6" type="ORF">SULC_0956</name>
    <name evidence="8" type="ORF">SULG_04685</name>
    <name evidence="9" type="ORF">SULH_04685</name>
    <name evidence="10" type="ORF">SULI_04685</name>
    <name evidence="11" type="ORF">SULM_04685</name>
    <name evidence="12" type="ORF">SULN_04685</name>
    <name evidence="13" type="ORF">SULO_04695</name>
    <name evidence="14" type="ORF">SULZ_04930</name>
</gene>
<dbReference type="Proteomes" id="UP000033057">
    <property type="component" value="Chromosome"/>
</dbReference>
<evidence type="ECO:0000313" key="27">
    <source>
        <dbReference type="Proteomes" id="UP000282269"/>
    </source>
</evidence>
<feature type="transmembrane region" description="Helical" evidence="3">
    <location>
        <begin position="179"/>
        <end position="198"/>
    </location>
</feature>
<dbReference type="AlphaFoldDB" id="A0A0E3GW98"/>
<reference evidence="20" key="3">
    <citation type="submission" date="2016-04" db="EMBL/GenBank/DDBJ databases">
        <authorList>
            <person name="Shah S.A."/>
            <person name="Garrett R.A."/>
        </authorList>
    </citation>
    <scope>NUCLEOTIDE SEQUENCE [LARGE SCALE GENOMIC DNA]</scope>
    <source>
        <strain evidence="20">ATCC 35091 / DSM 1616 / JCM 8930 / NBRC 15331 / P1</strain>
    </source>
</reference>
<dbReference type="EMBL" id="CP033238">
    <property type="protein sequence ID" value="AZF75635.1"/>
    <property type="molecule type" value="Genomic_DNA"/>
</dbReference>
<dbReference type="Pfam" id="PF00069">
    <property type="entry name" value="Pkinase"/>
    <property type="match status" value="1"/>
</dbReference>
<keyword evidence="7" id="KW-0808">Transferase</keyword>
<evidence type="ECO:0000313" key="17">
    <source>
        <dbReference type="Proteomes" id="UP000033057"/>
    </source>
</evidence>
<keyword evidence="7" id="KW-0723">Serine/threonine-protein kinase</keyword>
<reference evidence="16" key="2">
    <citation type="submission" date="2016-04" db="EMBL/GenBank/DDBJ databases">
        <authorList>
            <person name="Evans L.H."/>
            <person name="Alamgir A."/>
            <person name="Owens N."/>
            <person name="Weber N.D."/>
            <person name="Virtaneva K."/>
            <person name="Barbian K."/>
            <person name="Babar A."/>
            <person name="Rosenke K."/>
        </authorList>
    </citation>
    <scope>NUCLEOTIDE SEQUENCE</scope>
    <source>
        <strain evidence="16">P1</strain>
    </source>
</reference>
<dbReference type="Gene3D" id="1.10.510.10">
    <property type="entry name" value="Transferase(Phosphotransferase) domain 1"/>
    <property type="match status" value="1"/>
</dbReference>
<evidence type="ECO:0000313" key="23">
    <source>
        <dbReference type="Proteomes" id="UP000273194"/>
    </source>
</evidence>
<evidence type="ECO:0000313" key="9">
    <source>
        <dbReference type="EMBL" id="AZF70391.1"/>
    </source>
</evidence>
<evidence type="ECO:0000256" key="3">
    <source>
        <dbReference type="SAM" id="Phobius"/>
    </source>
</evidence>
<dbReference type="EMBL" id="CP011056">
    <property type="protein sequence ID" value="AKA76003.1"/>
    <property type="molecule type" value="Genomic_DNA"/>
</dbReference>
<evidence type="ECO:0000313" key="25">
    <source>
        <dbReference type="Proteomes" id="UP000275843"/>
    </source>
</evidence>
<dbReference type="PROSITE" id="PS00107">
    <property type="entry name" value="PROTEIN_KINASE_ATP"/>
    <property type="match status" value="1"/>
</dbReference>
<reference evidence="21 22" key="4">
    <citation type="journal article" date="2018" name="Proc. Natl. Acad. Sci. U.S.A.">
        <title>Nonmutational mechanism of inheritance in the Archaeon Sulfolobus solfataricus.</title>
        <authorList>
            <person name="Payne S."/>
            <person name="McCarthy S."/>
            <person name="Johnson T."/>
            <person name="North E."/>
            <person name="Blum P."/>
        </authorList>
    </citation>
    <scope>NUCLEOTIDE SEQUENCE [LARGE SCALE GENOMIC DNA]</scope>
    <source>
        <strain evidence="9 21">SARC-H</strain>
        <strain evidence="10 25">SARC-I</strain>
        <strain evidence="12 26">SARC-N</strain>
        <strain evidence="13 27">SARC-O</strain>
        <strain evidence="14 22">SUL120</strain>
        <strain evidence="8 23">SULG</strain>
        <strain evidence="11 24">SULM</strain>
    </source>
</reference>
<evidence type="ECO:0000313" key="10">
    <source>
        <dbReference type="EMBL" id="AZF73011.1"/>
    </source>
</evidence>
<evidence type="ECO:0000313" key="16">
    <source>
        <dbReference type="EMBL" id="SAI86827.1"/>
    </source>
</evidence>
<evidence type="ECO:0000313" key="12">
    <source>
        <dbReference type="EMBL" id="AZF78243.1"/>
    </source>
</evidence>
<dbReference type="EMBL" id="CP033236">
    <property type="protein sequence ID" value="AZF70391.1"/>
    <property type="molecule type" value="Genomic_DNA"/>
</dbReference>
<dbReference type="GO" id="GO:0004674">
    <property type="term" value="F:protein serine/threonine kinase activity"/>
    <property type="evidence" value="ECO:0007669"/>
    <property type="project" value="UniProtKB-KW"/>
</dbReference>
<evidence type="ECO:0000313" key="18">
    <source>
        <dbReference type="Proteomes" id="UP000033085"/>
    </source>
</evidence>
<evidence type="ECO:0000313" key="22">
    <source>
        <dbReference type="Proteomes" id="UP000269431"/>
    </source>
</evidence>
<dbReference type="PROSITE" id="PS50011">
    <property type="entry name" value="PROTEIN_KINASE_DOM"/>
    <property type="match status" value="1"/>
</dbReference>
<keyword evidence="3" id="KW-0812">Transmembrane</keyword>
<evidence type="ECO:0000313" key="13">
    <source>
        <dbReference type="EMBL" id="AZF80849.1"/>
    </source>
</evidence>
<evidence type="ECO:0000313" key="14">
    <source>
        <dbReference type="EMBL" id="AZF83489.1"/>
    </source>
</evidence>
<dbReference type="GeneID" id="1453200"/>
<dbReference type="CDD" id="cd14014">
    <property type="entry name" value="STKc_PknB_like"/>
    <property type="match status" value="1"/>
</dbReference>
<dbReference type="PROSITE" id="PS00108">
    <property type="entry name" value="PROTEIN_KINASE_ST"/>
    <property type="match status" value="1"/>
</dbReference>
<dbReference type="Proteomes" id="UP000267993">
    <property type="component" value="Chromosome"/>
</dbReference>
<evidence type="ECO:0000313" key="20">
    <source>
        <dbReference type="Proteomes" id="UP000076770"/>
    </source>
</evidence>
<dbReference type="EMBL" id="CP033239">
    <property type="protein sequence ID" value="AZF78243.1"/>
    <property type="molecule type" value="Genomic_DNA"/>
</dbReference>
<keyword evidence="1" id="KW-0547">Nucleotide-binding</keyword>
<feature type="transmembrane region" description="Helical" evidence="3">
    <location>
        <begin position="37"/>
        <end position="54"/>
    </location>
</feature>
<feature type="transmembrane region" description="Helical" evidence="3">
    <location>
        <begin position="132"/>
        <end position="149"/>
    </location>
</feature>
<dbReference type="KEGG" id="ssol:SULB_0957"/>
<dbReference type="SMART" id="SM00220">
    <property type="entry name" value="S_TKc"/>
    <property type="match status" value="1"/>
</dbReference>
<name>A0A0E3GW98_SACSO</name>
<dbReference type="EMBL" id="LT549890">
    <property type="protein sequence ID" value="SAI86827.1"/>
    <property type="molecule type" value="Genomic_DNA"/>
</dbReference>
<dbReference type="Proteomes" id="UP000076770">
    <property type="component" value="Chromosome i"/>
</dbReference>
<evidence type="ECO:0000313" key="15">
    <source>
        <dbReference type="EMBL" id="QPG50285.1"/>
    </source>
</evidence>
<dbReference type="GeneID" id="44128901"/>
<keyword evidence="3" id="KW-1133">Transmembrane helix</keyword>
<dbReference type="EMBL" id="CP050869">
    <property type="protein sequence ID" value="QPG50285.1"/>
    <property type="molecule type" value="Genomic_DNA"/>
</dbReference>
<dbReference type="PATRIC" id="fig|2287.6.peg.1013"/>
<evidence type="ECO:0000313" key="21">
    <source>
        <dbReference type="Proteomes" id="UP000267993"/>
    </source>
</evidence>
<feature type="transmembrane region" description="Helical" evidence="3">
    <location>
        <begin position="107"/>
        <end position="126"/>
    </location>
</feature>
<feature type="domain" description="Protein kinase" evidence="4">
    <location>
        <begin position="336"/>
        <end position="631"/>
    </location>
</feature>
<dbReference type="InterPro" id="IPR011009">
    <property type="entry name" value="Kinase-like_dom_sf"/>
</dbReference>
<dbReference type="InterPro" id="IPR036321">
    <property type="entry name" value="ST1625"/>
</dbReference>
<accession>A0A0E3GW98</accession>
<dbReference type="KEGG" id="ssof:SULC_0956"/>